<comment type="caution">
    <text evidence="1">The sequence shown here is derived from an EMBL/GenBank/DDBJ whole genome shotgun (WGS) entry which is preliminary data.</text>
</comment>
<dbReference type="Proteomes" id="UP001300692">
    <property type="component" value="Unassembled WGS sequence"/>
</dbReference>
<dbReference type="Pfam" id="PF13585">
    <property type="entry name" value="CHU_C"/>
    <property type="match status" value="1"/>
</dbReference>
<gene>
    <name evidence="1" type="ORF">N7U62_03655</name>
</gene>
<name>A0ABT3CQJ5_9BACT</name>
<evidence type="ECO:0000313" key="2">
    <source>
        <dbReference type="Proteomes" id="UP001300692"/>
    </source>
</evidence>
<sequence>MVHSLRIKCLLLLTFLLFLADRSFATHIRAGEIIAERISSTTLTYRFSVIGYTDTGSSVIFGGGEIEFGDGVRGNLAEISESNLTIQLEDEVAYNVFTVIHTFQGPGRYVVRYQESNRNAGVVNMSNSVDTPFYIETALLIDPIFGINNTPVFLIPPVDKGAEGATFLHNPGAYDPDGDSLSYHITIPKQRFDREVNDYKDPNDPTFYTNYLEGNQERDGPPTFKIDSITGTLEWDAPGLMGEYNVAFVVKEWRQLEGEWFELGSVVRDMQIIIEETDNNPPQIIQPMEICVEAGGTISEIIVATDPDGHPVTLEAFGGPLEFLVSPASFSPDPPTVQPVPAEIEFEWQTDCAHVRERPYEIQIKARDEPPIGARLVDFKTWLIRVVAPAPTGLTATKLSQRRIQLDWDGYSCGNADKIQIWRRVDSYDFLPEDCVVGMPANAGYELIDVVNNNSLAGDKITSYIDGDDGMGLAPGANYCYRIVATFPKPGGGESYASTEACAQIGVEAPVILNVDVTNTSETNGEIYVRWEEPFDLDPVLFPGPYTYDVVRFQGLSGMEDGDTIATNIAATEFTDTGLNTTAFPYHYLIYVYENNGTYIDSSFPASSPWLDATSDVEKITLRWNAEVPWSNVLDDQPYHRIWRDNVDDFFPDDLYLIDSTHVGQQGFVYVDNGSFNGVPLSDELVYRYYIETKGSYGNPDLATYDPLLNKSQILGAQPNDTIPPCTPVDFSFDDSFDCQSFLAMQECEFNDFSNHLFWNQDGASSCDNDISSYNIYYADEDTDEELPFLVNVEGTDFVHDEMPSSGGFANPLPLTSFKGCYQIAAVDRSGNISARSEKICRDNCPSIKMPNTFTPNGDGINDVFTPFYSRTGNVNGEGEVPKIETFISGFDYADCPRFVEEVIFNVFDRTGGLLYSYNSTEESSSEENQEILINWDGTTDSGRELESGVYYYSLEVTFNVLRPEDQNKKYKGWINIVR</sequence>
<keyword evidence="2" id="KW-1185">Reference proteome</keyword>
<accession>A0ABT3CQJ5</accession>
<dbReference type="SUPFAM" id="SSF49265">
    <property type="entry name" value="Fibronectin type III"/>
    <property type="match status" value="1"/>
</dbReference>
<evidence type="ECO:0000313" key="1">
    <source>
        <dbReference type="EMBL" id="MCV9385740.1"/>
    </source>
</evidence>
<dbReference type="RefSeq" id="WP_264136522.1">
    <property type="nucleotide sequence ID" value="NZ_JAOYOD010000001.1"/>
</dbReference>
<dbReference type="EMBL" id="JAOYOD010000001">
    <property type="protein sequence ID" value="MCV9385740.1"/>
    <property type="molecule type" value="Genomic_DNA"/>
</dbReference>
<organism evidence="1 2">
    <name type="scientific">Reichenbachiella ulvae</name>
    <dbReference type="NCBI Taxonomy" id="2980104"/>
    <lineage>
        <taxon>Bacteria</taxon>
        <taxon>Pseudomonadati</taxon>
        <taxon>Bacteroidota</taxon>
        <taxon>Cytophagia</taxon>
        <taxon>Cytophagales</taxon>
        <taxon>Reichenbachiellaceae</taxon>
        <taxon>Reichenbachiella</taxon>
    </lineage>
</organism>
<dbReference type="Gene3D" id="2.60.40.4070">
    <property type="match status" value="1"/>
</dbReference>
<protein>
    <submittedName>
        <fullName evidence="1">Gliding motility-associated C-terminal domain-containing protein</fullName>
    </submittedName>
</protein>
<dbReference type="InterPro" id="IPR036116">
    <property type="entry name" value="FN3_sf"/>
</dbReference>
<proteinExistence type="predicted"/>
<reference evidence="1 2" key="1">
    <citation type="submission" date="2022-10" db="EMBL/GenBank/DDBJ databases">
        <title>Comparative genomics and taxonomic characterization of three novel marine species of genus Reichenbachiella exhibiting antioxidant and polysaccharide degradation activities.</title>
        <authorList>
            <person name="Muhammad N."/>
            <person name="Lee Y.-J."/>
            <person name="Ko J."/>
            <person name="Kim S.-G."/>
        </authorList>
    </citation>
    <scope>NUCLEOTIDE SEQUENCE [LARGE SCALE GENOMIC DNA]</scope>
    <source>
        <strain evidence="1 2">ABR2-5</strain>
    </source>
</reference>
<dbReference type="InterPro" id="IPR013783">
    <property type="entry name" value="Ig-like_fold"/>
</dbReference>
<dbReference type="Gene3D" id="2.60.40.10">
    <property type="entry name" value="Immunoglobulins"/>
    <property type="match status" value="1"/>
</dbReference>